<organism evidence="2 3">
    <name type="scientific">Bimuria novae-zelandiae CBS 107.79</name>
    <dbReference type="NCBI Taxonomy" id="1447943"/>
    <lineage>
        <taxon>Eukaryota</taxon>
        <taxon>Fungi</taxon>
        <taxon>Dikarya</taxon>
        <taxon>Ascomycota</taxon>
        <taxon>Pezizomycotina</taxon>
        <taxon>Dothideomycetes</taxon>
        <taxon>Pleosporomycetidae</taxon>
        <taxon>Pleosporales</taxon>
        <taxon>Massarineae</taxon>
        <taxon>Didymosphaeriaceae</taxon>
        <taxon>Bimuria</taxon>
    </lineage>
</organism>
<protein>
    <submittedName>
        <fullName evidence="2">Uncharacterized protein</fullName>
    </submittedName>
</protein>
<dbReference type="Proteomes" id="UP000800036">
    <property type="component" value="Unassembled WGS sequence"/>
</dbReference>
<dbReference type="AlphaFoldDB" id="A0A6A5VU52"/>
<dbReference type="EMBL" id="ML976656">
    <property type="protein sequence ID" value="KAF1980435.1"/>
    <property type="molecule type" value="Genomic_DNA"/>
</dbReference>
<dbReference type="InterPro" id="IPR015422">
    <property type="entry name" value="PyrdxlP-dep_Trfase_small"/>
</dbReference>
<feature type="region of interest" description="Disordered" evidence="1">
    <location>
        <begin position="319"/>
        <end position="338"/>
    </location>
</feature>
<dbReference type="OrthoDB" id="10517412at2759"/>
<gene>
    <name evidence="2" type="ORF">BU23DRAFT_625859</name>
</gene>
<accession>A0A6A5VU52</accession>
<sequence>MSSQSDHHSSTYISTNQDRLSAAYTHAVQLLQNYGIEHMPGATAAFFLWLNLGKGGDVPGIVQGNVEGKRSWDGDVRELVDNFRQYDRRDQLNVAAVRLGIQTSVDIFEVAQREHDNNRIGRGSGVRRAKRRGRGSASVGVFKLWSSGQEEEIVDGAEASLGQREGDEDVAKVLSRINKQSQQYIIRSLGMIASADIFEAVQKAYKEAGAQRDTQGNGAAIGRDGSVWGDAIGSGRTVNNAGIAEHLGYADVRDQQNAMCTSPRMRTLGEVFDEAMREHSEARVRGIPKGTRRLAEVFDEAKREGEEVWEYAHRQRFSKRRKGSMKRRGRGGRPSGVMFEGREMRNQWNLG</sequence>
<evidence type="ECO:0000313" key="3">
    <source>
        <dbReference type="Proteomes" id="UP000800036"/>
    </source>
</evidence>
<evidence type="ECO:0000313" key="2">
    <source>
        <dbReference type="EMBL" id="KAF1980435.1"/>
    </source>
</evidence>
<proteinExistence type="predicted"/>
<evidence type="ECO:0000256" key="1">
    <source>
        <dbReference type="SAM" id="MobiDB-lite"/>
    </source>
</evidence>
<name>A0A6A5VU52_9PLEO</name>
<reference evidence="2" key="1">
    <citation type="journal article" date="2020" name="Stud. Mycol.">
        <title>101 Dothideomycetes genomes: a test case for predicting lifestyles and emergence of pathogens.</title>
        <authorList>
            <person name="Haridas S."/>
            <person name="Albert R."/>
            <person name="Binder M."/>
            <person name="Bloem J."/>
            <person name="Labutti K."/>
            <person name="Salamov A."/>
            <person name="Andreopoulos B."/>
            <person name="Baker S."/>
            <person name="Barry K."/>
            <person name="Bills G."/>
            <person name="Bluhm B."/>
            <person name="Cannon C."/>
            <person name="Castanera R."/>
            <person name="Culley D."/>
            <person name="Daum C."/>
            <person name="Ezra D."/>
            <person name="Gonzalez J."/>
            <person name="Henrissat B."/>
            <person name="Kuo A."/>
            <person name="Liang C."/>
            <person name="Lipzen A."/>
            <person name="Lutzoni F."/>
            <person name="Magnuson J."/>
            <person name="Mondo S."/>
            <person name="Nolan M."/>
            <person name="Ohm R."/>
            <person name="Pangilinan J."/>
            <person name="Park H.-J."/>
            <person name="Ramirez L."/>
            <person name="Alfaro M."/>
            <person name="Sun H."/>
            <person name="Tritt A."/>
            <person name="Yoshinaga Y."/>
            <person name="Zwiers L.-H."/>
            <person name="Turgeon B."/>
            <person name="Goodwin S."/>
            <person name="Spatafora J."/>
            <person name="Crous P."/>
            <person name="Grigoriev I."/>
        </authorList>
    </citation>
    <scope>NUCLEOTIDE SEQUENCE</scope>
    <source>
        <strain evidence="2">CBS 107.79</strain>
    </source>
</reference>
<keyword evidence="3" id="KW-1185">Reference proteome</keyword>
<feature type="compositionally biased region" description="Basic residues" evidence="1">
    <location>
        <begin position="319"/>
        <end position="331"/>
    </location>
</feature>
<dbReference type="Gene3D" id="3.90.1150.10">
    <property type="entry name" value="Aspartate Aminotransferase, domain 1"/>
    <property type="match status" value="1"/>
</dbReference>